<dbReference type="InterPro" id="IPR006091">
    <property type="entry name" value="Acyl-CoA_Oxase/DH_mid-dom"/>
</dbReference>
<evidence type="ECO:0000259" key="12">
    <source>
        <dbReference type="Pfam" id="PF02770"/>
    </source>
</evidence>
<dbReference type="Gene3D" id="1.10.540.10">
    <property type="entry name" value="Acyl-CoA dehydrogenase/oxidase, N-terminal domain"/>
    <property type="match status" value="1"/>
</dbReference>
<evidence type="ECO:0000256" key="2">
    <source>
        <dbReference type="ARBA" id="ARBA00009347"/>
    </source>
</evidence>
<name>A0A937HH55_9PROT</name>
<evidence type="ECO:0000259" key="13">
    <source>
        <dbReference type="Pfam" id="PF02771"/>
    </source>
</evidence>
<evidence type="ECO:0000256" key="10">
    <source>
        <dbReference type="RuleBase" id="RU362125"/>
    </source>
</evidence>
<gene>
    <name evidence="15" type="ORF">ISQ19_02600</name>
</gene>
<feature type="domain" description="Acyl-CoA oxidase/dehydrogenase middle" evidence="12">
    <location>
        <begin position="160"/>
        <end position="263"/>
    </location>
</feature>
<dbReference type="InterPro" id="IPR036250">
    <property type="entry name" value="AcylCo_DH-like_C"/>
</dbReference>
<dbReference type="InterPro" id="IPR009075">
    <property type="entry name" value="AcylCo_DH/oxidase_C"/>
</dbReference>
<evidence type="ECO:0000256" key="6">
    <source>
        <dbReference type="ARBA" id="ARBA00051388"/>
    </source>
</evidence>
<dbReference type="InterPro" id="IPR037069">
    <property type="entry name" value="AcylCoA_DH/ox_N_sf"/>
</dbReference>
<dbReference type="InterPro" id="IPR046373">
    <property type="entry name" value="Acyl-CoA_Oxase/DH_mid-dom_sf"/>
</dbReference>
<protein>
    <recommendedName>
        <fullName evidence="9">3-methylmercaptopropionyl-CoA dehydrogenase</fullName>
        <ecNumber evidence="8">1.3.99.41</ecNumber>
    </recommendedName>
</protein>
<dbReference type="GO" id="GO:0016627">
    <property type="term" value="F:oxidoreductase activity, acting on the CH-CH group of donors"/>
    <property type="evidence" value="ECO:0007669"/>
    <property type="project" value="InterPro"/>
</dbReference>
<evidence type="ECO:0000259" key="14">
    <source>
        <dbReference type="Pfam" id="PF12806"/>
    </source>
</evidence>
<dbReference type="InterPro" id="IPR025878">
    <property type="entry name" value="Acyl-CoA_dh-like_C_dom"/>
</dbReference>
<feature type="domain" description="Acyl-CoA dehydrogenase/oxidase C-terminal" evidence="11">
    <location>
        <begin position="283"/>
        <end position="445"/>
    </location>
</feature>
<dbReference type="EMBL" id="JADHOK010000019">
    <property type="protein sequence ID" value="MBL6761567.1"/>
    <property type="molecule type" value="Genomic_DNA"/>
</dbReference>
<dbReference type="InterPro" id="IPR052166">
    <property type="entry name" value="Diverse_Acyl-CoA_DH"/>
</dbReference>
<evidence type="ECO:0000256" key="3">
    <source>
        <dbReference type="ARBA" id="ARBA00022630"/>
    </source>
</evidence>
<reference evidence="15" key="1">
    <citation type="submission" date="2020-10" db="EMBL/GenBank/DDBJ databases">
        <title>Microbiome of the Black Sea water column analyzed by genome centric metagenomics.</title>
        <authorList>
            <person name="Cabello-Yeves P.J."/>
            <person name="Callieri C."/>
            <person name="Picazo A."/>
            <person name="Mehrshad M."/>
            <person name="Haro-Moreno J.M."/>
            <person name="Roda-Garcia J."/>
            <person name="Dzembekova N."/>
            <person name="Slabakova V."/>
            <person name="Slabakova N."/>
            <person name="Moncheva S."/>
            <person name="Rodriguez-Valera F."/>
        </authorList>
    </citation>
    <scope>NUCLEOTIDE SEQUENCE</scope>
    <source>
        <strain evidence="15">BS307-5m-G5</strain>
    </source>
</reference>
<feature type="domain" description="Acetyl-CoA dehydrogenase-like C-terminal" evidence="14">
    <location>
        <begin position="461"/>
        <end position="578"/>
    </location>
</feature>
<dbReference type="GO" id="GO:0050660">
    <property type="term" value="F:flavin adenine dinucleotide binding"/>
    <property type="evidence" value="ECO:0007669"/>
    <property type="project" value="InterPro"/>
</dbReference>
<dbReference type="Pfam" id="PF00441">
    <property type="entry name" value="Acyl-CoA_dh_1"/>
    <property type="match status" value="1"/>
</dbReference>
<dbReference type="FunFam" id="2.40.110.10:FF:000031">
    <property type="entry name" value="Acyl-CoA dehydrogenase, putative"/>
    <property type="match status" value="1"/>
</dbReference>
<dbReference type="Pfam" id="PF02771">
    <property type="entry name" value="Acyl-CoA_dh_N"/>
    <property type="match status" value="1"/>
</dbReference>
<dbReference type="PANTHER" id="PTHR42803">
    <property type="entry name" value="ACYL-COA DEHYDROGENASE"/>
    <property type="match status" value="1"/>
</dbReference>
<keyword evidence="5 10" id="KW-0560">Oxidoreductase</keyword>
<sequence>MAYRAPVSAIEFTLMQEAGFQRLIDSGKYEDLSDDLLTAILDEAAKLANDYVAPSNWEGDQTGAHLTEDGVKVPESFKTAYSKYIEGGWPTLAAPTEYGGQGLPLALSNAVTEMMNSNIGFQLCPMLSNGGIEAMAAHATPEQKEKYLRRVISGEWSATMNLTEPHAGSDVGNIRSKAEPQEDGSYKITGTKIYITYGDHDMTDNIIHLVLARTPGAPKGTKGISLFVVPKFMVNDDGSLGAANDVRCIGLEEKLGIHASPTCVMAYGEEGGATGWLVGPEHGGLACMFTMMNNARLHVGLQGVGVAEAATQHALAYAQERKQGRKPGAEKNDNDAVAIINHPDVRRMLLTMRAMTDAARAICYENGVMADLAHATGDADAKAKNDLLTPISKAFSTDIANEVASIGVQVHGGMGFVEETGAAQFLRDARILPIYEGTNGIQAIDLVGRKLGNGDTIKAYLGEMRETADNCRESNNPVLVDVAARLSGAIDTLEETTDWLVAQRGSLDVLAGATPYLRLFGLVAGCHYLARGAHAVSQNAVEPNFDQRKMASAQFFAHNLLSAVGGLADAVKAGNEMLEDIGVEALAS</sequence>
<feature type="domain" description="Acyl-CoA dehydrogenase/oxidase N-terminal" evidence="13">
    <location>
        <begin position="39"/>
        <end position="155"/>
    </location>
</feature>
<keyword evidence="3 10" id="KW-0285">Flavoprotein</keyword>
<evidence type="ECO:0000256" key="5">
    <source>
        <dbReference type="ARBA" id="ARBA00023002"/>
    </source>
</evidence>
<dbReference type="Pfam" id="PF12806">
    <property type="entry name" value="Acyl-CoA_dh_C"/>
    <property type="match status" value="1"/>
</dbReference>
<evidence type="ECO:0000256" key="1">
    <source>
        <dbReference type="ARBA" id="ARBA00001974"/>
    </source>
</evidence>
<organism evidence="15 16">
    <name type="scientific">PS1 clade bacterium</name>
    <dbReference type="NCBI Taxonomy" id="2175152"/>
    <lineage>
        <taxon>Bacteria</taxon>
        <taxon>Pseudomonadati</taxon>
        <taxon>Pseudomonadota</taxon>
        <taxon>Alphaproteobacteria</taxon>
        <taxon>PS1 clade</taxon>
    </lineage>
</organism>
<comment type="cofactor">
    <cofactor evidence="1 10">
        <name>FAD</name>
        <dbReference type="ChEBI" id="CHEBI:57692"/>
    </cofactor>
</comment>
<evidence type="ECO:0000313" key="16">
    <source>
        <dbReference type="Proteomes" id="UP000785783"/>
    </source>
</evidence>
<dbReference type="SUPFAM" id="SSF56645">
    <property type="entry name" value="Acyl-CoA dehydrogenase NM domain-like"/>
    <property type="match status" value="1"/>
</dbReference>
<proteinExistence type="inferred from homology"/>
<evidence type="ECO:0000256" key="4">
    <source>
        <dbReference type="ARBA" id="ARBA00022827"/>
    </source>
</evidence>
<dbReference type="Gene3D" id="1.20.140.10">
    <property type="entry name" value="Butyryl-CoA Dehydrogenase, subunit A, domain 3"/>
    <property type="match status" value="1"/>
</dbReference>
<dbReference type="Gene3D" id="2.40.110.10">
    <property type="entry name" value="Butyryl-CoA Dehydrogenase, subunit A, domain 2"/>
    <property type="match status" value="1"/>
</dbReference>
<dbReference type="SUPFAM" id="SSF47203">
    <property type="entry name" value="Acyl-CoA dehydrogenase C-terminal domain-like"/>
    <property type="match status" value="1"/>
</dbReference>
<dbReference type="InterPro" id="IPR009100">
    <property type="entry name" value="AcylCoA_DH/oxidase_NM_dom_sf"/>
</dbReference>
<accession>A0A937HH55</accession>
<evidence type="ECO:0000256" key="8">
    <source>
        <dbReference type="ARBA" id="ARBA00066694"/>
    </source>
</evidence>
<comment type="function">
    <text evidence="7">Involved in the assimilation of dimethylsulphoniopropionate (DMSP), an important compound in the fixation of carbon in marine phytoplankton, by mediating the conversion of 3-(methylthio)propanoyl-CoA (MMPA-CoA) to 3-(methylthio)acryloyl-CoA (MTA-CoA).</text>
</comment>
<dbReference type="EC" id="1.3.99.41" evidence="8"/>
<dbReference type="Pfam" id="PF02770">
    <property type="entry name" value="Acyl-CoA_dh_M"/>
    <property type="match status" value="1"/>
</dbReference>
<comment type="catalytic activity">
    <reaction evidence="6">
        <text>3-(methylsulfanyl)propanoyl-CoA + oxidized [electron-transfer flavoprotein] + H(+) = 3-(methylsulfanyl)acryloyl-CoA + reduced [electron-transfer flavoprotein]</text>
        <dbReference type="Rhea" id="RHEA:52612"/>
        <dbReference type="Rhea" id="RHEA-COMP:10685"/>
        <dbReference type="Rhea" id="RHEA-COMP:10686"/>
        <dbReference type="ChEBI" id="CHEBI:15378"/>
        <dbReference type="ChEBI" id="CHEBI:57692"/>
        <dbReference type="ChEBI" id="CHEBI:58307"/>
        <dbReference type="ChEBI" id="CHEBI:82815"/>
        <dbReference type="ChEBI" id="CHEBI:84994"/>
        <dbReference type="EC" id="1.3.99.41"/>
    </reaction>
    <physiologicalReaction direction="left-to-right" evidence="6">
        <dbReference type="Rhea" id="RHEA:52613"/>
    </physiologicalReaction>
</comment>
<dbReference type="AlphaFoldDB" id="A0A937HH55"/>
<evidence type="ECO:0000259" key="11">
    <source>
        <dbReference type="Pfam" id="PF00441"/>
    </source>
</evidence>
<evidence type="ECO:0000256" key="9">
    <source>
        <dbReference type="ARBA" id="ARBA00069043"/>
    </source>
</evidence>
<dbReference type="Proteomes" id="UP000785783">
    <property type="component" value="Unassembled WGS sequence"/>
</dbReference>
<evidence type="ECO:0000256" key="7">
    <source>
        <dbReference type="ARBA" id="ARBA00058683"/>
    </source>
</evidence>
<keyword evidence="4 10" id="KW-0274">FAD</keyword>
<dbReference type="InterPro" id="IPR013786">
    <property type="entry name" value="AcylCoA_DH/ox_N"/>
</dbReference>
<evidence type="ECO:0000313" key="15">
    <source>
        <dbReference type="EMBL" id="MBL6761567.1"/>
    </source>
</evidence>
<dbReference type="PANTHER" id="PTHR42803:SF1">
    <property type="entry name" value="BROAD-SPECIFICITY LINEAR ACYL-COA DEHYDROGENASE FADE5"/>
    <property type="match status" value="1"/>
</dbReference>
<comment type="caution">
    <text evidence="15">The sequence shown here is derived from an EMBL/GenBank/DDBJ whole genome shotgun (WGS) entry which is preliminary data.</text>
</comment>
<comment type="similarity">
    <text evidence="2 10">Belongs to the acyl-CoA dehydrogenase family.</text>
</comment>